<evidence type="ECO:0000256" key="1">
    <source>
        <dbReference type="ARBA" id="ARBA00006832"/>
    </source>
</evidence>
<dbReference type="OrthoDB" id="78296at2759"/>
<dbReference type="Proteomes" id="UP000605846">
    <property type="component" value="Unassembled WGS sequence"/>
</dbReference>
<dbReference type="GO" id="GO:0005634">
    <property type="term" value="C:nucleus"/>
    <property type="evidence" value="ECO:0007669"/>
    <property type="project" value="TreeGrafter"/>
</dbReference>
<feature type="compositionally biased region" description="Low complexity" evidence="2">
    <location>
        <begin position="126"/>
        <end position="137"/>
    </location>
</feature>
<feature type="domain" description="Vps72/YL1 C-terminal" evidence="3">
    <location>
        <begin position="324"/>
        <end position="353"/>
    </location>
</feature>
<feature type="compositionally biased region" description="Basic and acidic residues" evidence="2">
    <location>
        <begin position="107"/>
        <end position="120"/>
    </location>
</feature>
<proteinExistence type="inferred from homology"/>
<comment type="caution">
    <text evidence="4">The sequence shown here is derived from an EMBL/GenBank/DDBJ whole genome shotgun (WGS) entry which is preliminary data.</text>
</comment>
<evidence type="ECO:0000259" key="3">
    <source>
        <dbReference type="SMART" id="SM00993"/>
    </source>
</evidence>
<organism evidence="4 5">
    <name type="scientific">Apophysomyces ossiformis</name>
    <dbReference type="NCBI Taxonomy" id="679940"/>
    <lineage>
        <taxon>Eukaryota</taxon>
        <taxon>Fungi</taxon>
        <taxon>Fungi incertae sedis</taxon>
        <taxon>Mucoromycota</taxon>
        <taxon>Mucoromycotina</taxon>
        <taxon>Mucoromycetes</taxon>
        <taxon>Mucorales</taxon>
        <taxon>Mucorineae</taxon>
        <taxon>Mucoraceae</taxon>
        <taxon>Apophysomyces</taxon>
    </lineage>
</organism>
<dbReference type="PANTHER" id="PTHR13275:SF4">
    <property type="entry name" value="VACUOLAR PROTEIN SORTING-ASSOCIATED PROTEIN 72 HOMOLOG"/>
    <property type="match status" value="1"/>
</dbReference>
<evidence type="ECO:0000313" key="4">
    <source>
        <dbReference type="EMBL" id="KAF7728596.1"/>
    </source>
</evidence>
<comment type="similarity">
    <text evidence="1">Belongs to the VPS72/YL1 family.</text>
</comment>
<dbReference type="AlphaFoldDB" id="A0A8H7ESN5"/>
<feature type="region of interest" description="Disordered" evidence="2">
    <location>
        <begin position="88"/>
        <end position="137"/>
    </location>
</feature>
<dbReference type="SMART" id="SM00993">
    <property type="entry name" value="YL1_C"/>
    <property type="match status" value="1"/>
</dbReference>
<reference evidence="4" key="1">
    <citation type="submission" date="2020-01" db="EMBL/GenBank/DDBJ databases">
        <title>Genome Sequencing of Three Apophysomyces-Like Fungal Strains Confirms a Novel Fungal Genus in the Mucoromycota with divergent Burkholderia-like Endosymbiotic Bacteria.</title>
        <authorList>
            <person name="Stajich J.E."/>
            <person name="Macias A.M."/>
            <person name="Carter-House D."/>
            <person name="Lovett B."/>
            <person name="Kasson L.R."/>
            <person name="Berry K."/>
            <person name="Grigoriev I."/>
            <person name="Chang Y."/>
            <person name="Spatafora J."/>
            <person name="Kasson M.T."/>
        </authorList>
    </citation>
    <scope>NUCLEOTIDE SEQUENCE</scope>
    <source>
        <strain evidence="4">NRRL A-21654</strain>
    </source>
</reference>
<dbReference type="PANTHER" id="PTHR13275">
    <property type="entry name" value="YL-1 PROTEIN TRANSCRIPTION FACTOR-LIKE 1"/>
    <property type="match status" value="1"/>
</dbReference>
<dbReference type="EMBL" id="JABAYA010000034">
    <property type="protein sequence ID" value="KAF7728596.1"/>
    <property type="molecule type" value="Genomic_DNA"/>
</dbReference>
<dbReference type="InterPro" id="IPR046757">
    <property type="entry name" value="YL1_N"/>
</dbReference>
<gene>
    <name evidence="4" type="ORF">EC973_005823</name>
</gene>
<evidence type="ECO:0000313" key="5">
    <source>
        <dbReference type="Proteomes" id="UP000605846"/>
    </source>
</evidence>
<feature type="region of interest" description="Disordered" evidence="2">
    <location>
        <begin position="54"/>
        <end position="74"/>
    </location>
</feature>
<dbReference type="Pfam" id="PF05764">
    <property type="entry name" value="YL1"/>
    <property type="match status" value="1"/>
</dbReference>
<name>A0A8H7ESN5_9FUNG</name>
<evidence type="ECO:0000256" key="2">
    <source>
        <dbReference type="SAM" id="MobiDB-lite"/>
    </source>
</evidence>
<sequence length="454" mass="52200">MSFVQQRERRSNAGNRMRALLENEIDMEELFEDNGSDDEEFLTKPEEEVEDLVDSDFDINSSEGEQEQEDLGLQQDKEIAMEERQARRAAIRHQQAVQVKARLPPTRKKEQSLKRPREKAAITLDSSASSATRQSSRTNTILNRLYVEEQLRESEMRKSQLPKREKPTTRRLTQEELLAEAAITEEENRKSLEQWQQMEAERKAKAKKKDNKRMVGPFVRYHSFTEGTPEERPKRRKLIMITCENNKNIVSEITDPAAVAWQAKYDFDRGDMEGRNLVSFLDLKEDGPEEIKTTGINDRDLDRLDLIPALKSWIHREPKPAKPFICPITGLAARYRDPRSLVPYANKEAYDIIQACLSHEMNWSSTLGIHLGNQRGAAGVPEGWDRMLSGKWKEQDDWSLEDGTIRYPKWLAEKKEAEVPTAANVVTSPTTRRTRHRTTQKTPSPASAVEATNA</sequence>
<feature type="region of interest" description="Disordered" evidence="2">
    <location>
        <begin position="418"/>
        <end position="454"/>
    </location>
</feature>
<keyword evidence="5" id="KW-1185">Reference proteome</keyword>
<feature type="compositionally biased region" description="Polar residues" evidence="2">
    <location>
        <begin position="440"/>
        <end position="454"/>
    </location>
</feature>
<accession>A0A8H7ESN5</accession>
<dbReference type="Pfam" id="PF08265">
    <property type="entry name" value="YL1_C"/>
    <property type="match status" value="1"/>
</dbReference>
<dbReference type="InterPro" id="IPR013272">
    <property type="entry name" value="Vps72/YL1_C"/>
</dbReference>
<protein>
    <recommendedName>
        <fullName evidence="3">Vps72/YL1 C-terminal domain-containing protein</fullName>
    </recommendedName>
</protein>